<evidence type="ECO:0000259" key="4">
    <source>
        <dbReference type="Pfam" id="PF01225"/>
    </source>
</evidence>
<dbReference type="InterPro" id="IPR004101">
    <property type="entry name" value="Mur_ligase_C"/>
</dbReference>
<dbReference type="Pfam" id="PF01225">
    <property type="entry name" value="Mur_ligase"/>
    <property type="match status" value="1"/>
</dbReference>
<dbReference type="InterPro" id="IPR036615">
    <property type="entry name" value="Mur_ligase_C_dom_sf"/>
</dbReference>
<protein>
    <recommendedName>
        <fullName evidence="9">UDP-N-acetylmuramate--L-alanine ligase</fullName>
    </recommendedName>
</protein>
<dbReference type="PANTHER" id="PTHR43445:SF3">
    <property type="entry name" value="UDP-N-ACETYLMURAMATE--L-ALANINE LIGASE"/>
    <property type="match status" value="1"/>
</dbReference>
<dbReference type="Pfam" id="PF02875">
    <property type="entry name" value="Mur_ligase_C"/>
    <property type="match status" value="1"/>
</dbReference>
<dbReference type="SUPFAM" id="SSF51984">
    <property type="entry name" value="MurCD N-terminal domain"/>
    <property type="match status" value="1"/>
</dbReference>
<dbReference type="InterPro" id="IPR000713">
    <property type="entry name" value="Mur_ligase_N"/>
</dbReference>
<dbReference type="EMBL" id="JAPFFF010000003">
    <property type="protein sequence ID" value="KAK8895539.1"/>
    <property type="molecule type" value="Genomic_DNA"/>
</dbReference>
<feature type="domain" description="Mur ligase N-terminal catalytic" evidence="4">
    <location>
        <begin position="9"/>
        <end position="115"/>
    </location>
</feature>
<evidence type="ECO:0000256" key="1">
    <source>
        <dbReference type="ARBA" id="ARBA00022598"/>
    </source>
</evidence>
<evidence type="ECO:0000259" key="5">
    <source>
        <dbReference type="Pfam" id="PF02875"/>
    </source>
</evidence>
<dbReference type="SUPFAM" id="SSF53244">
    <property type="entry name" value="MurD-like peptide ligases, peptide-binding domain"/>
    <property type="match status" value="1"/>
</dbReference>
<dbReference type="PANTHER" id="PTHR43445">
    <property type="entry name" value="UDP-N-ACETYLMURAMATE--L-ALANINE LIGASE-RELATED"/>
    <property type="match status" value="1"/>
</dbReference>
<reference evidence="7 8" key="1">
    <citation type="submission" date="2024-04" db="EMBL/GenBank/DDBJ databases">
        <title>Tritrichomonas musculus Genome.</title>
        <authorList>
            <person name="Alves-Ferreira E."/>
            <person name="Grigg M."/>
            <person name="Lorenzi H."/>
            <person name="Galac M."/>
        </authorList>
    </citation>
    <scope>NUCLEOTIDE SEQUENCE [LARGE SCALE GENOMIC DNA]</scope>
    <source>
        <strain evidence="7 8">EAF2021</strain>
    </source>
</reference>
<dbReference type="Gene3D" id="3.40.50.720">
    <property type="entry name" value="NAD(P)-binding Rossmann-like Domain"/>
    <property type="match status" value="1"/>
</dbReference>
<keyword evidence="3" id="KW-0067">ATP-binding</keyword>
<gene>
    <name evidence="7" type="ORF">M9Y10_024006</name>
</gene>
<keyword evidence="8" id="KW-1185">Reference proteome</keyword>
<dbReference type="InterPro" id="IPR013221">
    <property type="entry name" value="Mur_ligase_cen"/>
</dbReference>
<dbReference type="Gene3D" id="3.90.190.20">
    <property type="entry name" value="Mur ligase, C-terminal domain"/>
    <property type="match status" value="1"/>
</dbReference>
<dbReference type="InterPro" id="IPR036565">
    <property type="entry name" value="Mur-like_cat_sf"/>
</dbReference>
<feature type="domain" description="Mur ligase C-terminal" evidence="5">
    <location>
        <begin position="350"/>
        <end position="468"/>
    </location>
</feature>
<evidence type="ECO:0008006" key="9">
    <source>
        <dbReference type="Google" id="ProtNLM"/>
    </source>
</evidence>
<dbReference type="Proteomes" id="UP001470230">
    <property type="component" value="Unassembled WGS sequence"/>
</dbReference>
<evidence type="ECO:0000313" key="7">
    <source>
        <dbReference type="EMBL" id="KAK8895539.1"/>
    </source>
</evidence>
<sequence>MDLSNIDSVYFVGAGGIGMSALVRYFLKHNKSVGGYDKVSTPLTATLIKEGAQIHYEDNVDLIPEAFKSLDPAKKSRILIIYTPAIPSTHTELTYFKENGFEIQKRAQVLGTITKSLHSKGLCVAGTHGKTTTSTMIAHIFDESHLGCNAFVGGISKNNGTNFIANPSSHFTVIEADEFDRSFHWLKPYMTVITAVDADHLDIYGDLPSYTESFEHYSSLVDPEGGVLIMKKGLKMTPRCPDTVKIYNYSLNDADSDFHAENIRQIPIEKVSSEKVEDDQNDLKKPIIHISKGIIFDWVGPDCKITDIQLGVPVPINVENAVAAIAIAHLNGVTDDEIRHSILSFKGVDRRFDFKIVTDKVVYLSDYGHHPVEVRESIKSVREMFIDNDGLFSKLTVAFQPHLYSRTNDFYKEFAESLSLADELILLDIYPARELPIEGVTSKLIFDNIEPDVKKEMCKKEDLVELIKSKDIQVLITLGAGDIDNLAPQITEVLRKKYNV</sequence>
<accession>A0ABR2KWR2</accession>
<dbReference type="Gene3D" id="3.40.1190.10">
    <property type="entry name" value="Mur-like, catalytic domain"/>
    <property type="match status" value="1"/>
</dbReference>
<evidence type="ECO:0000256" key="3">
    <source>
        <dbReference type="ARBA" id="ARBA00022840"/>
    </source>
</evidence>
<dbReference type="SUPFAM" id="SSF53623">
    <property type="entry name" value="MurD-like peptide ligases, catalytic domain"/>
    <property type="match status" value="1"/>
</dbReference>
<dbReference type="InterPro" id="IPR050061">
    <property type="entry name" value="MurCDEF_pg_biosynth"/>
</dbReference>
<keyword evidence="2" id="KW-0547">Nucleotide-binding</keyword>
<dbReference type="Pfam" id="PF08245">
    <property type="entry name" value="Mur_ligase_M"/>
    <property type="match status" value="1"/>
</dbReference>
<keyword evidence="1" id="KW-0436">Ligase</keyword>
<evidence type="ECO:0000256" key="2">
    <source>
        <dbReference type="ARBA" id="ARBA00022741"/>
    </source>
</evidence>
<comment type="caution">
    <text evidence="7">The sequence shown here is derived from an EMBL/GenBank/DDBJ whole genome shotgun (WGS) entry which is preliminary data.</text>
</comment>
<name>A0ABR2KWR2_9EUKA</name>
<proteinExistence type="predicted"/>
<evidence type="ECO:0000259" key="6">
    <source>
        <dbReference type="Pfam" id="PF08245"/>
    </source>
</evidence>
<feature type="domain" description="Mur ligase central" evidence="6">
    <location>
        <begin position="124"/>
        <end position="328"/>
    </location>
</feature>
<organism evidence="7 8">
    <name type="scientific">Tritrichomonas musculus</name>
    <dbReference type="NCBI Taxonomy" id="1915356"/>
    <lineage>
        <taxon>Eukaryota</taxon>
        <taxon>Metamonada</taxon>
        <taxon>Parabasalia</taxon>
        <taxon>Tritrichomonadida</taxon>
        <taxon>Tritrichomonadidae</taxon>
        <taxon>Tritrichomonas</taxon>
    </lineage>
</organism>
<evidence type="ECO:0000313" key="8">
    <source>
        <dbReference type="Proteomes" id="UP001470230"/>
    </source>
</evidence>